<organism evidence="3">
    <name type="scientific">Paraprevotella clara</name>
    <dbReference type="NCBI Taxonomy" id="454154"/>
    <lineage>
        <taxon>Bacteria</taxon>
        <taxon>Pseudomonadati</taxon>
        <taxon>Bacteroidota</taxon>
        <taxon>Bacteroidia</taxon>
        <taxon>Bacteroidales</taxon>
        <taxon>Prevotellaceae</taxon>
        <taxon>Paraprevotella</taxon>
    </lineage>
</organism>
<dbReference type="InterPro" id="IPR025665">
    <property type="entry name" value="Beta-barrel_OMP_2"/>
</dbReference>
<keyword evidence="1" id="KW-0732">Signal</keyword>
<feature type="signal peptide" evidence="1">
    <location>
        <begin position="1"/>
        <end position="19"/>
    </location>
</feature>
<feature type="domain" description="Outer membrane protein beta-barrel" evidence="2">
    <location>
        <begin position="19"/>
        <end position="200"/>
    </location>
</feature>
<name>A0A6N3DR61_9BACT</name>
<sequence>MKRILAVLLCLLSAYGMMAQERKLQHRPYIDQRRFHYGFLFGVHMQDLELKNNGYVDPETSEQWYADVDNYSPGFSVGVLGEMRLNTYLSLRLVPTLHFGQKHVSFHEQRTGQDSTQNIKSTYISVPLDLKFAAPRYNNFRPYFIAGINPMVDLTTKKQKALLMKPFDCYIEVGMGCDIYLPFFKLIPELKFCFGLADILQKNRNDLIDNSLRKFTNSLDGASSKMIVLTLYFE</sequence>
<evidence type="ECO:0000259" key="2">
    <source>
        <dbReference type="Pfam" id="PF13568"/>
    </source>
</evidence>
<proteinExistence type="predicted"/>
<dbReference type="AlphaFoldDB" id="A0A6N3DR61"/>
<evidence type="ECO:0000256" key="1">
    <source>
        <dbReference type="SAM" id="SignalP"/>
    </source>
</evidence>
<dbReference type="Pfam" id="PF13568">
    <property type="entry name" value="OMP_b-brl_2"/>
    <property type="match status" value="1"/>
</dbReference>
<dbReference type="RefSeq" id="WP_412441986.1">
    <property type="nucleotide sequence ID" value="NZ_CACRUT010000015.1"/>
</dbReference>
<dbReference type="EMBL" id="CACRUT010000015">
    <property type="protein sequence ID" value="VYU30655.1"/>
    <property type="molecule type" value="Genomic_DNA"/>
</dbReference>
<protein>
    <recommendedName>
        <fullName evidence="2">Outer membrane protein beta-barrel domain-containing protein</fullName>
    </recommendedName>
</protein>
<accession>A0A6N3DR61</accession>
<gene>
    <name evidence="3" type="ORF">PCLFYP37_02465</name>
</gene>
<evidence type="ECO:0000313" key="3">
    <source>
        <dbReference type="EMBL" id="VYU30655.1"/>
    </source>
</evidence>
<feature type="chain" id="PRO_5026752999" description="Outer membrane protein beta-barrel domain-containing protein" evidence="1">
    <location>
        <begin position="20"/>
        <end position="234"/>
    </location>
</feature>
<reference evidence="3" key="1">
    <citation type="submission" date="2019-11" db="EMBL/GenBank/DDBJ databases">
        <authorList>
            <person name="Feng L."/>
        </authorList>
    </citation>
    <scope>NUCLEOTIDE SEQUENCE</scope>
    <source>
        <strain evidence="3">PclaraLFYP37</strain>
    </source>
</reference>